<dbReference type="Proteomes" id="UP000529843">
    <property type="component" value="Unassembled WGS sequence"/>
</dbReference>
<evidence type="ECO:0000313" key="2">
    <source>
        <dbReference type="EMBL" id="NWK01787.1"/>
    </source>
</evidence>
<dbReference type="GO" id="GO:0016829">
    <property type="term" value="F:lyase activity"/>
    <property type="evidence" value="ECO:0007669"/>
    <property type="project" value="UniProtKB-KW"/>
</dbReference>
<dbReference type="AlphaFoldDB" id="A0A7K4NKD3"/>
<comment type="similarity">
    <text evidence="1">Belongs to the isocitrate lyase/PEP mutase superfamily. PEP mutase family.</text>
</comment>
<gene>
    <name evidence="2" type="ORF">HX804_00525</name>
</gene>
<dbReference type="CDD" id="cd00377">
    <property type="entry name" value="ICL_PEPM"/>
    <property type="match status" value="1"/>
</dbReference>
<organism evidence="2 3">
    <name type="scientific">Marine Group I thaumarchaeote</name>
    <dbReference type="NCBI Taxonomy" id="2511932"/>
    <lineage>
        <taxon>Archaea</taxon>
        <taxon>Nitrososphaerota</taxon>
        <taxon>Marine Group I</taxon>
    </lineage>
</organism>
<keyword evidence="2" id="KW-0456">Lyase</keyword>
<dbReference type="InterPro" id="IPR039556">
    <property type="entry name" value="ICL/PEPM"/>
</dbReference>
<dbReference type="SUPFAM" id="SSF51621">
    <property type="entry name" value="Phosphoenolpyruvate/pyruvate domain"/>
    <property type="match status" value="1"/>
</dbReference>
<dbReference type="PANTHER" id="PTHR42905">
    <property type="entry name" value="PHOSPHOENOLPYRUVATE CARBOXYLASE"/>
    <property type="match status" value="1"/>
</dbReference>
<evidence type="ECO:0000313" key="3">
    <source>
        <dbReference type="Proteomes" id="UP000529843"/>
    </source>
</evidence>
<evidence type="ECO:0000256" key="1">
    <source>
        <dbReference type="ARBA" id="ARBA00038455"/>
    </source>
</evidence>
<name>A0A7K4NKD3_9ARCH</name>
<dbReference type="InterPro" id="IPR015813">
    <property type="entry name" value="Pyrv/PenolPyrv_kinase-like_dom"/>
</dbReference>
<dbReference type="Gene3D" id="3.20.20.60">
    <property type="entry name" value="Phosphoenolpyruvate-binding domains"/>
    <property type="match status" value="1"/>
</dbReference>
<sequence>MSQSENLVKLLDNQPIVKVCGAYDAMSAKLVELSGFDAVWAGSFAISAINNVPDASILTMTEFFTAASNMANACEIPVIADCDTGYGDATNVRYMVKKYENAGIAGICIEDKTFPKQNSLLEGGNNQLLSEKDFAAKILAANEAKQNKAFTIIARIEALISGIGIEQALKRAYAYEKAGADLILIHSKKITPEEIFEFSDSWKGSAPLVVIPTTYYSVNVDELIEHKIKMVIYANQTLRAAHFALSKLLKQMKNANNMSQLQNQMSSMEDIFKLQEMHDMKSQEKSIEEKLRKLGYVS</sequence>
<accession>A0A7K4NKD3</accession>
<keyword evidence="2" id="KW-0670">Pyruvate</keyword>
<comment type="caution">
    <text evidence="2">The sequence shown here is derived from an EMBL/GenBank/DDBJ whole genome shotgun (WGS) entry which is preliminary data.</text>
</comment>
<dbReference type="Pfam" id="PF13714">
    <property type="entry name" value="PEP_mutase"/>
    <property type="match status" value="1"/>
</dbReference>
<protein>
    <submittedName>
        <fullName evidence="2">Isocitrate lyase/phosphoenolpyruvate mutase family protein</fullName>
    </submittedName>
</protein>
<dbReference type="EMBL" id="JACAST010000002">
    <property type="protein sequence ID" value="NWK01787.1"/>
    <property type="molecule type" value="Genomic_DNA"/>
</dbReference>
<dbReference type="InterPro" id="IPR040442">
    <property type="entry name" value="Pyrv_kinase-like_dom_sf"/>
</dbReference>
<proteinExistence type="inferred from homology"/>
<dbReference type="PANTHER" id="PTHR42905:SF7">
    <property type="entry name" value="PHOSPHOENOLPYRUVATE PHOSPHOMUTASE"/>
    <property type="match status" value="1"/>
</dbReference>
<reference evidence="2 3" key="1">
    <citation type="journal article" date="2019" name="Environ. Microbiol.">
        <title>Genomics insights into ecotype formation of ammonia-oxidizing archaea in the deep ocean.</title>
        <authorList>
            <person name="Wang Y."/>
            <person name="Huang J.M."/>
            <person name="Cui G.J."/>
            <person name="Nunoura T."/>
            <person name="Takaki Y."/>
            <person name="Li W.L."/>
            <person name="Li J."/>
            <person name="Gao Z.M."/>
            <person name="Takai K."/>
            <person name="Zhang A.Q."/>
            <person name="Stepanauskas R."/>
        </authorList>
    </citation>
    <scope>NUCLEOTIDE SEQUENCE [LARGE SCALE GENOMIC DNA]</scope>
    <source>
        <strain evidence="2 3">N8</strain>
    </source>
</reference>